<dbReference type="PROSITE" id="PS00211">
    <property type="entry name" value="ABC_TRANSPORTER_1"/>
    <property type="match status" value="1"/>
</dbReference>
<dbReference type="Gene3D" id="3.40.50.300">
    <property type="entry name" value="P-loop containing nucleotide triphosphate hydrolases"/>
    <property type="match status" value="1"/>
</dbReference>
<evidence type="ECO:0000256" key="2">
    <source>
        <dbReference type="ARBA" id="ARBA00022741"/>
    </source>
</evidence>
<accession>A0A4Z0WF36</accession>
<dbReference type="OrthoDB" id="9784450at2"/>
<evidence type="ECO:0000256" key="3">
    <source>
        <dbReference type="ARBA" id="ARBA00022840"/>
    </source>
</evidence>
<dbReference type="RefSeq" id="WP_135482452.1">
    <property type="nucleotide sequence ID" value="NZ_SRMF01000002.1"/>
</dbReference>
<feature type="domain" description="ABC transporter" evidence="4">
    <location>
        <begin position="5"/>
        <end position="255"/>
    </location>
</feature>
<dbReference type="AlphaFoldDB" id="A0A4Z0WF36"/>
<dbReference type="GO" id="GO:0005524">
    <property type="term" value="F:ATP binding"/>
    <property type="evidence" value="ECO:0007669"/>
    <property type="project" value="UniProtKB-KW"/>
</dbReference>
<dbReference type="EMBL" id="SRMF01000002">
    <property type="protein sequence ID" value="TGG93906.1"/>
    <property type="molecule type" value="Genomic_DNA"/>
</dbReference>
<dbReference type="GO" id="GO:0055085">
    <property type="term" value="P:transmembrane transport"/>
    <property type="evidence" value="ECO:0007669"/>
    <property type="project" value="UniProtKB-ARBA"/>
</dbReference>
<dbReference type="Proteomes" id="UP000297475">
    <property type="component" value="Unassembled WGS sequence"/>
</dbReference>
<reference evidence="5 6" key="1">
    <citation type="submission" date="2019-04" db="EMBL/GenBank/DDBJ databases">
        <title>Natronospirillum operosus gen. nov., sp. nov., a haloalkaliphilic satellite isolated from decaying biomass of laboratory culture of cyanobacterium Geitlerinema sp. and proposal of Natronospirillaceae fam. nov. and Saccharospirillaceae fam. nov.</title>
        <authorList>
            <person name="Kevbrin V."/>
            <person name="Boltyanskaya Y."/>
            <person name="Koziaeva V."/>
            <person name="Grouzdev D.S."/>
            <person name="Park M."/>
            <person name="Cho J."/>
        </authorList>
    </citation>
    <scope>NUCLEOTIDE SEQUENCE [LARGE SCALE GENOMIC DNA]</scope>
    <source>
        <strain evidence="5 6">G-116</strain>
    </source>
</reference>
<dbReference type="CDD" id="cd03257">
    <property type="entry name" value="ABC_NikE_OppD_transporters"/>
    <property type="match status" value="1"/>
</dbReference>
<dbReference type="SUPFAM" id="SSF52540">
    <property type="entry name" value="P-loop containing nucleoside triphosphate hydrolases"/>
    <property type="match status" value="1"/>
</dbReference>
<dbReference type="PROSITE" id="PS50893">
    <property type="entry name" value="ABC_TRANSPORTER_2"/>
    <property type="match status" value="1"/>
</dbReference>
<dbReference type="SMART" id="SM00382">
    <property type="entry name" value="AAA"/>
    <property type="match status" value="1"/>
</dbReference>
<dbReference type="GO" id="GO:0016887">
    <property type="term" value="F:ATP hydrolysis activity"/>
    <property type="evidence" value="ECO:0007669"/>
    <property type="project" value="InterPro"/>
</dbReference>
<sequence>MTTLLQVDNLQQTFLLQQGLRKVPFEALRGVSFSLQAGRALALVGESGCGKSTTARVITRMHEPTAGRVLLHGQDVTELKSRRALKAYRKSLQMVFQDPFGSLNPTRSVRHHLTRPLRLHQPALKRRQLQQQLEALLELVELGDPGMLDKYPHQMSGGQRQRVNLARALAVEPEVLIADEPTSMLDVSIRMDMLNLFRKLKAERQLGLLYITHDIATAQYVAEDTAVMYAGQIVEYGPTASVIDHPSHDYTRLLLSSVPDPTRSFAELAAEESDFRERADRIRQQSRAAGSDYEKVAEGHYCLRQAVTQQKEALC</sequence>
<dbReference type="GO" id="GO:0015833">
    <property type="term" value="P:peptide transport"/>
    <property type="evidence" value="ECO:0007669"/>
    <property type="project" value="InterPro"/>
</dbReference>
<dbReference type="InterPro" id="IPR003439">
    <property type="entry name" value="ABC_transporter-like_ATP-bd"/>
</dbReference>
<dbReference type="InterPro" id="IPR003593">
    <property type="entry name" value="AAA+_ATPase"/>
</dbReference>
<proteinExistence type="predicted"/>
<evidence type="ECO:0000256" key="1">
    <source>
        <dbReference type="ARBA" id="ARBA00022448"/>
    </source>
</evidence>
<dbReference type="InterPro" id="IPR017871">
    <property type="entry name" value="ABC_transporter-like_CS"/>
</dbReference>
<dbReference type="Pfam" id="PF08352">
    <property type="entry name" value="oligo_HPY"/>
    <property type="match status" value="1"/>
</dbReference>
<dbReference type="Pfam" id="PF00005">
    <property type="entry name" value="ABC_tran"/>
    <property type="match status" value="1"/>
</dbReference>
<keyword evidence="1" id="KW-0813">Transport</keyword>
<evidence type="ECO:0000259" key="4">
    <source>
        <dbReference type="PROSITE" id="PS50893"/>
    </source>
</evidence>
<organism evidence="5 6">
    <name type="scientific">Natronospirillum operosum</name>
    <dbReference type="NCBI Taxonomy" id="2759953"/>
    <lineage>
        <taxon>Bacteria</taxon>
        <taxon>Pseudomonadati</taxon>
        <taxon>Pseudomonadota</taxon>
        <taxon>Gammaproteobacteria</taxon>
        <taxon>Oceanospirillales</taxon>
        <taxon>Natronospirillaceae</taxon>
        <taxon>Natronospirillum</taxon>
    </lineage>
</organism>
<dbReference type="PANTHER" id="PTHR43776">
    <property type="entry name" value="TRANSPORT ATP-BINDING PROTEIN"/>
    <property type="match status" value="1"/>
</dbReference>
<evidence type="ECO:0000313" key="6">
    <source>
        <dbReference type="Proteomes" id="UP000297475"/>
    </source>
</evidence>
<dbReference type="InterPro" id="IPR013563">
    <property type="entry name" value="Oligopep_ABC_C"/>
</dbReference>
<dbReference type="PANTHER" id="PTHR43776:SF8">
    <property type="entry name" value="ABC TRANSPORTER, ATP-BINDING PROTEIN"/>
    <property type="match status" value="1"/>
</dbReference>
<dbReference type="InterPro" id="IPR027417">
    <property type="entry name" value="P-loop_NTPase"/>
</dbReference>
<dbReference type="InterPro" id="IPR050319">
    <property type="entry name" value="ABC_transp_ATP-bind"/>
</dbReference>
<evidence type="ECO:0000313" key="5">
    <source>
        <dbReference type="EMBL" id="TGG93906.1"/>
    </source>
</evidence>
<name>A0A4Z0WF36_9GAMM</name>
<protein>
    <submittedName>
        <fullName evidence="5">ABC transporter ATP-binding protein</fullName>
    </submittedName>
</protein>
<keyword evidence="6" id="KW-1185">Reference proteome</keyword>
<keyword evidence="2" id="KW-0547">Nucleotide-binding</keyword>
<comment type="caution">
    <text evidence="5">The sequence shown here is derived from an EMBL/GenBank/DDBJ whole genome shotgun (WGS) entry which is preliminary data.</text>
</comment>
<keyword evidence="3 5" id="KW-0067">ATP-binding</keyword>
<gene>
    <name evidence="5" type="ORF">E4656_06880</name>
</gene>